<dbReference type="SUPFAM" id="SSF53254">
    <property type="entry name" value="Phosphoglycerate mutase-like"/>
    <property type="match status" value="1"/>
</dbReference>
<evidence type="ECO:0000313" key="1">
    <source>
        <dbReference type="EMBL" id="MBD7944395.1"/>
    </source>
</evidence>
<dbReference type="PANTHER" id="PTHR48100">
    <property type="entry name" value="BROAD-SPECIFICITY PHOSPHATASE YOR283W-RELATED"/>
    <property type="match status" value="1"/>
</dbReference>
<sequence>MITNLYFVRHAHSTYTPNELERPLSERGKEDARWITELLKEEGIDHVISSPYKRAIQTVEGIARFLGLPIELMEDYKERVLSEQPVENFSEAIEMVWDNYSYAFEGGESNYLAQKRGVEVVYHTLERFEGKNVAIGTHGNIMVLIMNYFDAKYDYNFWRELGMPDIYKLSFKGKDLIDVERISNQKIIC</sequence>
<dbReference type="Gene3D" id="3.40.50.1240">
    <property type="entry name" value="Phosphoglycerate mutase-like"/>
    <property type="match status" value="1"/>
</dbReference>
<dbReference type="Proteomes" id="UP000640786">
    <property type="component" value="Unassembled WGS sequence"/>
</dbReference>
<dbReference type="InterPro" id="IPR050275">
    <property type="entry name" value="PGM_Phosphatase"/>
</dbReference>
<dbReference type="SMART" id="SM00855">
    <property type="entry name" value="PGAM"/>
    <property type="match status" value="1"/>
</dbReference>
<keyword evidence="2" id="KW-1185">Reference proteome</keyword>
<gene>
    <name evidence="1" type="ORF">H9650_09740</name>
</gene>
<dbReference type="PANTHER" id="PTHR48100:SF59">
    <property type="entry name" value="ADENOSYLCOBALAMIN_ALPHA-RIBAZOLE PHOSPHATASE"/>
    <property type="match status" value="1"/>
</dbReference>
<organism evidence="1 2">
    <name type="scientific">Psychrobacillus faecigallinarum</name>
    <dbReference type="NCBI Taxonomy" id="2762235"/>
    <lineage>
        <taxon>Bacteria</taxon>
        <taxon>Bacillati</taxon>
        <taxon>Bacillota</taxon>
        <taxon>Bacilli</taxon>
        <taxon>Bacillales</taxon>
        <taxon>Bacillaceae</taxon>
        <taxon>Psychrobacillus</taxon>
    </lineage>
</organism>
<dbReference type="RefSeq" id="WP_191697078.1">
    <property type="nucleotide sequence ID" value="NZ_JACSQO010000004.1"/>
</dbReference>
<name>A0ABR8R9H2_9BACI</name>
<protein>
    <submittedName>
        <fullName evidence="1">Histidine phosphatase family protein</fullName>
    </submittedName>
</protein>
<reference evidence="1 2" key="1">
    <citation type="submission" date="2020-08" db="EMBL/GenBank/DDBJ databases">
        <title>A Genomic Blueprint of the Chicken Gut Microbiome.</title>
        <authorList>
            <person name="Gilroy R."/>
            <person name="Ravi A."/>
            <person name="Getino M."/>
            <person name="Pursley I."/>
            <person name="Horton D.L."/>
            <person name="Alikhan N.-F."/>
            <person name="Baker D."/>
            <person name="Gharbi K."/>
            <person name="Hall N."/>
            <person name="Watson M."/>
            <person name="Adriaenssens E.M."/>
            <person name="Foster-Nyarko E."/>
            <person name="Jarju S."/>
            <person name="Secka A."/>
            <person name="Antonio M."/>
            <person name="Oren A."/>
            <person name="Chaudhuri R."/>
            <person name="La Ragione R.M."/>
            <person name="Hildebrand F."/>
            <person name="Pallen M.J."/>
        </authorList>
    </citation>
    <scope>NUCLEOTIDE SEQUENCE [LARGE SCALE GENOMIC DNA]</scope>
    <source>
        <strain evidence="1 2">Sa2BUA9</strain>
    </source>
</reference>
<proteinExistence type="predicted"/>
<comment type="caution">
    <text evidence="1">The sequence shown here is derived from an EMBL/GenBank/DDBJ whole genome shotgun (WGS) entry which is preliminary data.</text>
</comment>
<accession>A0ABR8R9H2</accession>
<dbReference type="InterPro" id="IPR029033">
    <property type="entry name" value="His_PPase_superfam"/>
</dbReference>
<dbReference type="Pfam" id="PF00300">
    <property type="entry name" value="His_Phos_1"/>
    <property type="match status" value="1"/>
</dbReference>
<dbReference type="EMBL" id="JACSQO010000004">
    <property type="protein sequence ID" value="MBD7944395.1"/>
    <property type="molecule type" value="Genomic_DNA"/>
</dbReference>
<dbReference type="CDD" id="cd07067">
    <property type="entry name" value="HP_PGM_like"/>
    <property type="match status" value="1"/>
</dbReference>
<dbReference type="InterPro" id="IPR013078">
    <property type="entry name" value="His_Pase_superF_clade-1"/>
</dbReference>
<evidence type="ECO:0000313" key="2">
    <source>
        <dbReference type="Proteomes" id="UP000640786"/>
    </source>
</evidence>